<organism evidence="1 2">
    <name type="scientific">Palleronia abyssalis</name>
    <dbReference type="NCBI Taxonomy" id="1501240"/>
    <lineage>
        <taxon>Bacteria</taxon>
        <taxon>Pseudomonadati</taxon>
        <taxon>Pseudomonadota</taxon>
        <taxon>Alphaproteobacteria</taxon>
        <taxon>Rhodobacterales</taxon>
        <taxon>Roseobacteraceae</taxon>
        <taxon>Palleronia</taxon>
    </lineage>
</organism>
<reference evidence="1 2" key="1">
    <citation type="submission" date="2018-03" db="EMBL/GenBank/DDBJ databases">
        <authorList>
            <person name="Keele B.F."/>
        </authorList>
    </citation>
    <scope>NUCLEOTIDE SEQUENCE [LARGE SCALE GENOMIC DNA]</scope>
    <source>
        <strain evidence="1 2">CECT 8504</strain>
    </source>
</reference>
<dbReference type="OrthoDB" id="9775677at2"/>
<name>A0A2R8C0J0_9RHOB</name>
<proteinExistence type="predicted"/>
<accession>A0A2R8C0J0</accession>
<dbReference type="RefSeq" id="WP_108895660.1">
    <property type="nucleotide sequence ID" value="NZ_ONZF01000012.1"/>
</dbReference>
<gene>
    <name evidence="1" type="ORF">PAA8504_03797</name>
</gene>
<dbReference type="EMBL" id="ONZF01000012">
    <property type="protein sequence ID" value="SPJ25941.1"/>
    <property type="molecule type" value="Genomic_DNA"/>
</dbReference>
<protein>
    <submittedName>
        <fullName evidence="1">Uncharacterized protein</fullName>
    </submittedName>
</protein>
<dbReference type="AlphaFoldDB" id="A0A2R8C0J0"/>
<evidence type="ECO:0000313" key="2">
    <source>
        <dbReference type="Proteomes" id="UP000244912"/>
    </source>
</evidence>
<keyword evidence="2" id="KW-1185">Reference proteome</keyword>
<sequence length="98" mass="10589">MGKEQKVKWETWLTAEDHAAAEAQRKLLGLSRAGFTRAALLNGEVIAADSVAQMIGITGQVLHDLDAARTSWPDLRPLLDPVIAELREAVLLGTGNET</sequence>
<dbReference type="Proteomes" id="UP000244912">
    <property type="component" value="Unassembled WGS sequence"/>
</dbReference>
<evidence type="ECO:0000313" key="1">
    <source>
        <dbReference type="EMBL" id="SPJ25941.1"/>
    </source>
</evidence>